<dbReference type="EMBL" id="AWUE01020584">
    <property type="protein sequence ID" value="OMO67625.1"/>
    <property type="molecule type" value="Genomic_DNA"/>
</dbReference>
<accession>A0A1R3HBA8</accession>
<keyword evidence="2" id="KW-1185">Reference proteome</keyword>
<name>A0A1R3HBA8_9ROSI</name>
<evidence type="ECO:0000313" key="1">
    <source>
        <dbReference type="EMBL" id="OMO67625.1"/>
    </source>
</evidence>
<organism evidence="1 2">
    <name type="scientific">Corchorus olitorius</name>
    <dbReference type="NCBI Taxonomy" id="93759"/>
    <lineage>
        <taxon>Eukaryota</taxon>
        <taxon>Viridiplantae</taxon>
        <taxon>Streptophyta</taxon>
        <taxon>Embryophyta</taxon>
        <taxon>Tracheophyta</taxon>
        <taxon>Spermatophyta</taxon>
        <taxon>Magnoliopsida</taxon>
        <taxon>eudicotyledons</taxon>
        <taxon>Gunneridae</taxon>
        <taxon>Pentapetalae</taxon>
        <taxon>rosids</taxon>
        <taxon>malvids</taxon>
        <taxon>Malvales</taxon>
        <taxon>Malvaceae</taxon>
        <taxon>Grewioideae</taxon>
        <taxon>Apeibeae</taxon>
        <taxon>Corchorus</taxon>
    </lineage>
</organism>
<sequence>MALDANKERAISRLTMMTWNLPRKAGWVGR</sequence>
<gene>
    <name evidence="1" type="ORF">COLO4_30061</name>
</gene>
<dbReference type="Proteomes" id="UP000187203">
    <property type="component" value="Unassembled WGS sequence"/>
</dbReference>
<dbReference type="AlphaFoldDB" id="A0A1R3HBA8"/>
<comment type="caution">
    <text evidence="1">The sequence shown here is derived from an EMBL/GenBank/DDBJ whole genome shotgun (WGS) entry which is preliminary data.</text>
</comment>
<reference evidence="2" key="1">
    <citation type="submission" date="2013-09" db="EMBL/GenBank/DDBJ databases">
        <title>Corchorus olitorius genome sequencing.</title>
        <authorList>
            <person name="Alam M."/>
            <person name="Haque M.S."/>
            <person name="Islam M.S."/>
            <person name="Emdad E.M."/>
            <person name="Islam M.M."/>
            <person name="Ahmed B."/>
            <person name="Halim A."/>
            <person name="Hossen Q.M.M."/>
            <person name="Hossain M.Z."/>
            <person name="Ahmed R."/>
            <person name="Khan M.M."/>
            <person name="Islam R."/>
            <person name="Rashid M.M."/>
            <person name="Khan S.A."/>
            <person name="Rahman M.S."/>
            <person name="Alam M."/>
            <person name="Yahiya A.S."/>
            <person name="Khan M.S."/>
            <person name="Azam M.S."/>
            <person name="Haque T."/>
            <person name="Lashkar M.Z.H."/>
            <person name="Akhand A.I."/>
            <person name="Morshed G."/>
            <person name="Roy S."/>
            <person name="Uddin K.S."/>
            <person name="Rabeya T."/>
            <person name="Hossain A.S."/>
            <person name="Chowdhury A."/>
            <person name="Snigdha A.R."/>
            <person name="Mortoza M.S."/>
            <person name="Matin S.A."/>
            <person name="Hoque S.M.E."/>
            <person name="Islam M.K."/>
            <person name="Roy D.K."/>
            <person name="Haider R."/>
            <person name="Moosa M.M."/>
            <person name="Elias S.M."/>
            <person name="Hasan A.M."/>
            <person name="Jahan S."/>
            <person name="Shafiuddin M."/>
            <person name="Mahmood N."/>
            <person name="Shommy N.S."/>
        </authorList>
    </citation>
    <scope>NUCLEOTIDE SEQUENCE [LARGE SCALE GENOMIC DNA]</scope>
    <source>
        <strain evidence="2">cv. O-4</strain>
    </source>
</reference>
<protein>
    <submittedName>
        <fullName evidence="1">Uncharacterized protein</fullName>
    </submittedName>
</protein>
<evidence type="ECO:0000313" key="2">
    <source>
        <dbReference type="Proteomes" id="UP000187203"/>
    </source>
</evidence>
<proteinExistence type="predicted"/>